<reference evidence="2" key="1">
    <citation type="submission" date="2021-01" db="EMBL/GenBank/DDBJ databases">
        <authorList>
            <consortium name="Genoscope - CEA"/>
            <person name="William W."/>
        </authorList>
    </citation>
    <scope>NUCLEOTIDE SEQUENCE</scope>
</reference>
<evidence type="ECO:0000256" key="1">
    <source>
        <dbReference type="SAM" id="Coils"/>
    </source>
</evidence>
<feature type="coiled-coil region" evidence="1">
    <location>
        <begin position="29"/>
        <end position="59"/>
    </location>
</feature>
<sequence length="73" mass="9068">MILENIQKEQDLQDNDMVQKILEAFQACIKRIQWKKQKFQELKDQMRKKNLKIKLFENDHDKEHQRKTQNKEI</sequence>
<evidence type="ECO:0000313" key="2">
    <source>
        <dbReference type="EMBL" id="CAD8051488.1"/>
    </source>
</evidence>
<comment type="caution">
    <text evidence="2">The sequence shown here is derived from an EMBL/GenBank/DDBJ whole genome shotgun (WGS) entry which is preliminary data.</text>
</comment>
<dbReference type="AlphaFoldDB" id="A0A8S1K8C3"/>
<gene>
    <name evidence="2" type="ORF">PSON_ATCC_30995.1.T0050600</name>
</gene>
<evidence type="ECO:0000313" key="3">
    <source>
        <dbReference type="Proteomes" id="UP000692954"/>
    </source>
</evidence>
<dbReference type="Proteomes" id="UP000692954">
    <property type="component" value="Unassembled WGS sequence"/>
</dbReference>
<keyword evidence="1" id="KW-0175">Coiled coil</keyword>
<protein>
    <submittedName>
        <fullName evidence="2">Uncharacterized protein</fullName>
    </submittedName>
</protein>
<dbReference type="EMBL" id="CAJJDN010000005">
    <property type="protein sequence ID" value="CAD8051488.1"/>
    <property type="molecule type" value="Genomic_DNA"/>
</dbReference>
<name>A0A8S1K8C3_9CILI</name>
<proteinExistence type="predicted"/>
<organism evidence="2 3">
    <name type="scientific">Paramecium sonneborni</name>
    <dbReference type="NCBI Taxonomy" id="65129"/>
    <lineage>
        <taxon>Eukaryota</taxon>
        <taxon>Sar</taxon>
        <taxon>Alveolata</taxon>
        <taxon>Ciliophora</taxon>
        <taxon>Intramacronucleata</taxon>
        <taxon>Oligohymenophorea</taxon>
        <taxon>Peniculida</taxon>
        <taxon>Parameciidae</taxon>
        <taxon>Paramecium</taxon>
    </lineage>
</organism>
<keyword evidence="3" id="KW-1185">Reference proteome</keyword>
<accession>A0A8S1K8C3</accession>